<evidence type="ECO:0000259" key="3">
    <source>
        <dbReference type="PROSITE" id="PS50404"/>
    </source>
</evidence>
<dbReference type="GeneID" id="28965635"/>
<dbReference type="RefSeq" id="XP_018265566.1">
    <property type="nucleotide sequence ID" value="XM_018405285.1"/>
</dbReference>
<evidence type="ECO:0000313" key="4">
    <source>
        <dbReference type="EMBL" id="OBR87724.1"/>
    </source>
</evidence>
<proteinExistence type="inferred from homology"/>
<dbReference type="InterPro" id="IPR036249">
    <property type="entry name" value="Thioredoxin-like_sf"/>
</dbReference>
<keyword evidence="6" id="KW-1185">Reference proteome</keyword>
<reference evidence="4" key="1">
    <citation type="submission" date="2013-07" db="EMBL/GenBank/DDBJ databases">
        <title>The Genome Sequence of Cryptococcus dejecticola CBS10117.</title>
        <authorList>
            <consortium name="The Broad Institute Genome Sequencing Platform"/>
            <person name="Cuomo C."/>
            <person name="Litvintseva A."/>
            <person name="Chen Y."/>
            <person name="Heitman J."/>
            <person name="Sun S."/>
            <person name="Springer D."/>
            <person name="Dromer F."/>
            <person name="Young S.K."/>
            <person name="Zeng Q."/>
            <person name="Gargeya S."/>
            <person name="Fitzgerald M."/>
            <person name="Abouelleil A."/>
            <person name="Alvarado L."/>
            <person name="Berlin A.M."/>
            <person name="Chapman S.B."/>
            <person name="Dewar J."/>
            <person name="Goldberg J."/>
            <person name="Griggs A."/>
            <person name="Gujja S."/>
            <person name="Hansen M."/>
            <person name="Howarth C."/>
            <person name="Imamovic A."/>
            <person name="Larimer J."/>
            <person name="McCowan C."/>
            <person name="Murphy C."/>
            <person name="Pearson M."/>
            <person name="Priest M."/>
            <person name="Roberts A."/>
            <person name="Saif S."/>
            <person name="Shea T."/>
            <person name="Sykes S."/>
            <person name="Wortman J."/>
            <person name="Nusbaum C."/>
            <person name="Birren B."/>
        </authorList>
    </citation>
    <scope>NUCLEOTIDE SEQUENCE [LARGE SCALE GENOMIC DNA]</scope>
    <source>
        <strain evidence="4">CBS 10117</strain>
    </source>
</reference>
<dbReference type="EMBL" id="CP144531">
    <property type="protein sequence ID" value="WWC59376.1"/>
    <property type="molecule type" value="Genomic_DNA"/>
</dbReference>
<name>A0A1A6ACE1_9TREE</name>
<protein>
    <recommendedName>
        <fullName evidence="3">GST N-terminal domain-containing protein</fullName>
    </recommendedName>
</protein>
<accession>A0A1A6ACE1</accession>
<dbReference type="SUPFAM" id="SSF52833">
    <property type="entry name" value="Thioredoxin-like"/>
    <property type="match status" value="1"/>
</dbReference>
<feature type="region of interest" description="Disordered" evidence="2">
    <location>
        <begin position="218"/>
        <end position="241"/>
    </location>
</feature>
<dbReference type="VEuPathDB" id="FungiDB:I303_01936"/>
<gene>
    <name evidence="4" type="ORF">I303_01936</name>
    <name evidence="5" type="ORF">I303_101928</name>
</gene>
<reference evidence="5" key="2">
    <citation type="submission" date="2013-07" db="EMBL/GenBank/DDBJ databases">
        <authorList>
            <consortium name="The Broad Institute Genome Sequencing Platform"/>
            <person name="Cuomo C."/>
            <person name="Litvintseva A."/>
            <person name="Chen Y."/>
            <person name="Heitman J."/>
            <person name="Sun S."/>
            <person name="Springer D."/>
            <person name="Dromer F."/>
            <person name="Young S.K."/>
            <person name="Zeng Q."/>
            <person name="Gargeya S."/>
            <person name="Fitzgerald M."/>
            <person name="Abouelleil A."/>
            <person name="Alvarado L."/>
            <person name="Berlin A.M."/>
            <person name="Chapman S.B."/>
            <person name="Dewar J."/>
            <person name="Goldberg J."/>
            <person name="Griggs A."/>
            <person name="Gujja S."/>
            <person name="Hansen M."/>
            <person name="Howarth C."/>
            <person name="Imamovic A."/>
            <person name="Larimer J."/>
            <person name="McCowan C."/>
            <person name="Murphy C."/>
            <person name="Pearson M."/>
            <person name="Priest M."/>
            <person name="Roberts A."/>
            <person name="Saif S."/>
            <person name="Shea T."/>
            <person name="Sykes S."/>
            <person name="Wortman J."/>
            <person name="Nusbaum C."/>
            <person name="Birren B."/>
        </authorList>
    </citation>
    <scope>NUCLEOTIDE SEQUENCE</scope>
    <source>
        <strain evidence="5">CBS 10117</strain>
    </source>
</reference>
<reference evidence="5" key="3">
    <citation type="submission" date="2024-02" db="EMBL/GenBank/DDBJ databases">
        <title>Comparative genomics of Cryptococcus and Kwoniella reveals pathogenesis evolution and contrasting modes of karyotype evolution via chromosome fusion or intercentromeric recombination.</title>
        <authorList>
            <person name="Coelho M.A."/>
            <person name="David-Palma M."/>
            <person name="Shea T."/>
            <person name="Bowers K."/>
            <person name="McGinley-Smith S."/>
            <person name="Mohammad A.W."/>
            <person name="Gnirke A."/>
            <person name="Yurkov A.M."/>
            <person name="Nowrousian M."/>
            <person name="Sun S."/>
            <person name="Cuomo C.A."/>
            <person name="Heitman J."/>
        </authorList>
    </citation>
    <scope>NUCLEOTIDE SEQUENCE</scope>
    <source>
        <strain evidence="5">CBS 10117</strain>
    </source>
</reference>
<organism evidence="4">
    <name type="scientific">Kwoniella dejecticola CBS 10117</name>
    <dbReference type="NCBI Taxonomy" id="1296121"/>
    <lineage>
        <taxon>Eukaryota</taxon>
        <taxon>Fungi</taxon>
        <taxon>Dikarya</taxon>
        <taxon>Basidiomycota</taxon>
        <taxon>Agaricomycotina</taxon>
        <taxon>Tremellomycetes</taxon>
        <taxon>Tremellales</taxon>
        <taxon>Cryptococcaceae</taxon>
        <taxon>Kwoniella</taxon>
    </lineage>
</organism>
<dbReference type="KEGG" id="kdj:28965635"/>
<dbReference type="STRING" id="1296121.A0A1A6ACE1"/>
<evidence type="ECO:0000256" key="2">
    <source>
        <dbReference type="SAM" id="MobiDB-lite"/>
    </source>
</evidence>
<dbReference type="AlphaFoldDB" id="A0A1A6ACE1"/>
<feature type="domain" description="GST N-terminal" evidence="3">
    <location>
        <begin position="2"/>
        <end position="83"/>
    </location>
</feature>
<dbReference type="PROSITE" id="PS50404">
    <property type="entry name" value="GST_NTER"/>
    <property type="match status" value="1"/>
</dbReference>
<evidence type="ECO:0000313" key="5">
    <source>
        <dbReference type="EMBL" id="WWC59376.1"/>
    </source>
</evidence>
<dbReference type="PANTHER" id="PTHR44051">
    <property type="entry name" value="GLUTATHIONE S-TRANSFERASE-RELATED"/>
    <property type="match status" value="1"/>
</dbReference>
<dbReference type="EMBL" id="KI894028">
    <property type="protein sequence ID" value="OBR87724.1"/>
    <property type="molecule type" value="Genomic_DNA"/>
</dbReference>
<dbReference type="CDD" id="cd03046">
    <property type="entry name" value="GST_N_GTT1_like"/>
    <property type="match status" value="1"/>
</dbReference>
<dbReference type="PANTHER" id="PTHR44051:SF9">
    <property type="entry name" value="GLUTATHIONE S-TRANSFERASE 1"/>
    <property type="match status" value="1"/>
</dbReference>
<sequence length="241" mass="26709">MSPNITLHHLNGSRSDRIFWVLEELQLPYSVVVHFRLPSKSAPKSLLQVSPTGKSPALVIDGETLTESAYIIHRLLQLKESNKSDVQVEETENGVFWSHFSEGSMMNLFQASAIIGATSQAFVNGQVVGELEEGEKKGVRDYSGFVLEKYLGPQMQGTIDFAESFISKSPHGWFSGTDKPGEGDFMMFFSINSLLAGTRANAGFSVGEGLRGWHKRVMSRPAAQRAQQRIKDEEEKAKSKI</sequence>
<dbReference type="OrthoDB" id="2098326at2759"/>
<feature type="compositionally biased region" description="Basic and acidic residues" evidence="2">
    <location>
        <begin position="229"/>
        <end position="241"/>
    </location>
</feature>
<dbReference type="InterPro" id="IPR004045">
    <property type="entry name" value="Glutathione_S-Trfase_N"/>
</dbReference>
<comment type="similarity">
    <text evidence="1">Belongs to the GST superfamily.</text>
</comment>
<dbReference type="InterPro" id="IPR036282">
    <property type="entry name" value="Glutathione-S-Trfase_C_sf"/>
</dbReference>
<dbReference type="Pfam" id="PF13417">
    <property type="entry name" value="GST_N_3"/>
    <property type="match status" value="1"/>
</dbReference>
<dbReference type="SUPFAM" id="SSF47616">
    <property type="entry name" value="GST C-terminal domain-like"/>
    <property type="match status" value="1"/>
</dbReference>
<dbReference type="Proteomes" id="UP000078595">
    <property type="component" value="Chromosome 2"/>
</dbReference>
<evidence type="ECO:0000313" key="6">
    <source>
        <dbReference type="Proteomes" id="UP000078595"/>
    </source>
</evidence>
<evidence type="ECO:0000256" key="1">
    <source>
        <dbReference type="ARBA" id="ARBA00007409"/>
    </source>
</evidence>
<dbReference type="Gene3D" id="3.40.30.10">
    <property type="entry name" value="Glutaredoxin"/>
    <property type="match status" value="1"/>
</dbReference>